<reference evidence="1 2" key="1">
    <citation type="submission" date="2021-08" db="EMBL/GenBank/DDBJ databases">
        <title>The genome sequence of Chitinophaga sp. B61.</title>
        <authorList>
            <person name="Zhang X."/>
        </authorList>
    </citation>
    <scope>NUCLEOTIDE SEQUENCE [LARGE SCALE GENOMIC DNA]</scope>
    <source>
        <strain evidence="1 2">B61</strain>
    </source>
</reference>
<dbReference type="PANTHER" id="PTHR35532">
    <property type="entry name" value="SIMILAR TO POLYHYDROXYALKANOATE DEPOLYMERASE"/>
    <property type="match status" value="1"/>
</dbReference>
<dbReference type="EMBL" id="JAICCF010000001">
    <property type="protein sequence ID" value="MBW8683180.1"/>
    <property type="molecule type" value="Genomic_DNA"/>
</dbReference>
<gene>
    <name evidence="1" type="ORF">K1Y79_02440</name>
</gene>
<dbReference type="PANTHER" id="PTHR35532:SF5">
    <property type="entry name" value="CARBOHYDRATE-BINDING DOMAIN-CONTAINING PROTEIN"/>
    <property type="match status" value="1"/>
</dbReference>
<name>A0ABS7G7R5_9BACT</name>
<evidence type="ECO:0008006" key="3">
    <source>
        <dbReference type="Google" id="ProtNLM"/>
    </source>
</evidence>
<proteinExistence type="predicted"/>
<accession>A0ABS7G7R5</accession>
<protein>
    <recommendedName>
        <fullName evidence="3">Transglutaminase superfamily protein</fullName>
    </recommendedName>
</protein>
<sequence>MHTHIPGYLLIAILAITLFPSCQSRNARPEDIELRLSVLSENERQTFENLLDHYLPEGDSLKIKSCYFIINNIAGIGSLAVDKEQQKVVLHKDTKYITTDYLIEQIDNAVDACRTKIVKGSLSFTDFCNYVLPYRIDYEPLENWRKKIQERYTPMLDSLGGYAQLSDTSLCRIFNKQLVKGFVYKGEGNYGDIKNWTALSSENMGNCAEMCKTVLFPLRSYGVPATVDFTPSWGNVDGGGHEWNVLLQNGGKNVPFMGLESDPYQYEPFKLIDDQEHPEKSTYRVPGKVYRRQFEINPNSLVSKNTNQERIPELFNDYRIKDVTAEYFPVANIDVHFTPAQLNNKQHAAYLAVFTNGTWKITAYSLIDDKGNAHFKDMTRNILYMPVLLKNDLYEPVGHPVYADSTGIVKVLEPQQTTIDVAVTQLRSKEAEEVAFIAENQHLGWGHKMFTDGLDKIKRDEKRAAPERGQAYTLYYWKDKWEKVNTLSKQDGTLVFNDVPANGLYRVTASNGKQRERCFTVANGVQQWW</sequence>
<dbReference type="Proteomes" id="UP000812961">
    <property type="component" value="Unassembled WGS sequence"/>
</dbReference>
<comment type="caution">
    <text evidence="1">The sequence shown here is derived from an EMBL/GenBank/DDBJ whole genome shotgun (WGS) entry which is preliminary data.</text>
</comment>
<dbReference type="RefSeq" id="WP_220248413.1">
    <property type="nucleotide sequence ID" value="NZ_JAICCF010000001.1"/>
</dbReference>
<organism evidence="1 2">
    <name type="scientific">Chitinophaga rhizophila</name>
    <dbReference type="NCBI Taxonomy" id="2866212"/>
    <lineage>
        <taxon>Bacteria</taxon>
        <taxon>Pseudomonadati</taxon>
        <taxon>Bacteroidota</taxon>
        <taxon>Chitinophagia</taxon>
        <taxon>Chitinophagales</taxon>
        <taxon>Chitinophagaceae</taxon>
        <taxon>Chitinophaga</taxon>
    </lineage>
</organism>
<evidence type="ECO:0000313" key="1">
    <source>
        <dbReference type="EMBL" id="MBW8683180.1"/>
    </source>
</evidence>
<keyword evidence="2" id="KW-1185">Reference proteome</keyword>
<evidence type="ECO:0000313" key="2">
    <source>
        <dbReference type="Proteomes" id="UP000812961"/>
    </source>
</evidence>